<dbReference type="EMBL" id="JBHTKI010000003">
    <property type="protein sequence ID" value="MFD1030175.1"/>
    <property type="molecule type" value="Genomic_DNA"/>
</dbReference>
<name>A0ABW3L770_9BACL</name>
<evidence type="ECO:0000313" key="2">
    <source>
        <dbReference type="Proteomes" id="UP001597109"/>
    </source>
</evidence>
<protein>
    <submittedName>
        <fullName evidence="1">Uncharacterized protein</fullName>
    </submittedName>
</protein>
<evidence type="ECO:0000313" key="1">
    <source>
        <dbReference type="EMBL" id="MFD1030175.1"/>
    </source>
</evidence>
<keyword evidence="2" id="KW-1185">Reference proteome</keyword>
<reference evidence="2" key="1">
    <citation type="journal article" date="2019" name="Int. J. Syst. Evol. Microbiol.">
        <title>The Global Catalogue of Microorganisms (GCM) 10K type strain sequencing project: providing services to taxonomists for standard genome sequencing and annotation.</title>
        <authorList>
            <consortium name="The Broad Institute Genomics Platform"/>
            <consortium name="The Broad Institute Genome Sequencing Center for Infectious Disease"/>
            <person name="Wu L."/>
            <person name="Ma J."/>
        </authorList>
    </citation>
    <scope>NUCLEOTIDE SEQUENCE [LARGE SCALE GENOMIC DNA]</scope>
    <source>
        <strain evidence="2">CCUG 56756</strain>
    </source>
</reference>
<dbReference type="RefSeq" id="WP_144840425.1">
    <property type="nucleotide sequence ID" value="NZ_JBHTKI010000003.1"/>
</dbReference>
<comment type="caution">
    <text evidence="1">The sequence shown here is derived from an EMBL/GenBank/DDBJ whole genome shotgun (WGS) entry which is preliminary data.</text>
</comment>
<organism evidence="1 2">
    <name type="scientific">Metaplanococcus flavidus</name>
    <dbReference type="NCBI Taxonomy" id="569883"/>
    <lineage>
        <taxon>Bacteria</taxon>
        <taxon>Bacillati</taxon>
        <taxon>Bacillota</taxon>
        <taxon>Bacilli</taxon>
        <taxon>Bacillales</taxon>
        <taxon>Caryophanaceae</taxon>
        <taxon>Metaplanococcus</taxon>
    </lineage>
</organism>
<dbReference type="Proteomes" id="UP001597109">
    <property type="component" value="Unassembled WGS sequence"/>
</dbReference>
<accession>A0ABW3L770</accession>
<sequence>MKRILMTVLILFIVMIGLLTLRFGPALTQEGNPLPILSSIIGLELSDTEYEQFAEAGTGNRYVSANTGASRYEVIEEFMKDKGWDFEEQLGSGLVFENAEETLVIETRQFSEHYVLWDVPGEVLD</sequence>
<gene>
    <name evidence="1" type="ORF">ACFQ1X_01820</name>
</gene>
<proteinExistence type="predicted"/>